<dbReference type="Proteomes" id="UP001147782">
    <property type="component" value="Unassembled WGS sequence"/>
</dbReference>
<keyword evidence="2" id="KW-1185">Reference proteome</keyword>
<dbReference type="GeneID" id="81440036"/>
<sequence length="68" mass="7619">MMIPSWYHAPFGTWFPRVQSSFRSSRLGFRTGIALSAEWMPMPCFFAEVSPTRTGDSMGFPQPSVADA</sequence>
<comment type="caution">
    <text evidence="1">The sequence shown here is derived from an EMBL/GenBank/DDBJ whole genome shotgun (WGS) entry which is preliminary data.</text>
</comment>
<dbReference type="EMBL" id="JAPZBS010000007">
    <property type="protein sequence ID" value="KAJ5368178.1"/>
    <property type="molecule type" value="Genomic_DNA"/>
</dbReference>
<dbReference type="AlphaFoldDB" id="A0A9W9RXG5"/>
<evidence type="ECO:0000313" key="1">
    <source>
        <dbReference type="EMBL" id="KAJ5368178.1"/>
    </source>
</evidence>
<protein>
    <submittedName>
        <fullName evidence="1">Uncharacterized protein</fullName>
    </submittedName>
</protein>
<gene>
    <name evidence="1" type="ORF">N7496_007938</name>
</gene>
<dbReference type="RefSeq" id="XP_056552920.1">
    <property type="nucleotide sequence ID" value="XM_056700857.1"/>
</dbReference>
<organism evidence="1 2">
    <name type="scientific">Penicillium cataractarum</name>
    <dbReference type="NCBI Taxonomy" id="2100454"/>
    <lineage>
        <taxon>Eukaryota</taxon>
        <taxon>Fungi</taxon>
        <taxon>Dikarya</taxon>
        <taxon>Ascomycota</taxon>
        <taxon>Pezizomycotina</taxon>
        <taxon>Eurotiomycetes</taxon>
        <taxon>Eurotiomycetidae</taxon>
        <taxon>Eurotiales</taxon>
        <taxon>Aspergillaceae</taxon>
        <taxon>Penicillium</taxon>
    </lineage>
</organism>
<proteinExistence type="predicted"/>
<reference evidence="1" key="1">
    <citation type="submission" date="2022-11" db="EMBL/GenBank/DDBJ databases">
        <authorList>
            <person name="Petersen C."/>
        </authorList>
    </citation>
    <scope>NUCLEOTIDE SEQUENCE</scope>
    <source>
        <strain evidence="1">IBT 29864</strain>
    </source>
</reference>
<name>A0A9W9RXG5_9EURO</name>
<evidence type="ECO:0000313" key="2">
    <source>
        <dbReference type="Proteomes" id="UP001147782"/>
    </source>
</evidence>
<reference evidence="1" key="2">
    <citation type="journal article" date="2023" name="IMA Fungus">
        <title>Comparative genomic study of the Penicillium genus elucidates a diverse pangenome and 15 lateral gene transfer events.</title>
        <authorList>
            <person name="Petersen C."/>
            <person name="Sorensen T."/>
            <person name="Nielsen M.R."/>
            <person name="Sondergaard T.E."/>
            <person name="Sorensen J.L."/>
            <person name="Fitzpatrick D.A."/>
            <person name="Frisvad J.C."/>
            <person name="Nielsen K.L."/>
        </authorList>
    </citation>
    <scope>NUCLEOTIDE SEQUENCE</scope>
    <source>
        <strain evidence="1">IBT 29864</strain>
    </source>
</reference>
<accession>A0A9W9RXG5</accession>